<dbReference type="PANTHER" id="PTHR43767:SF1">
    <property type="entry name" value="NONRIBOSOMAL PEPTIDE SYNTHASE PES1 (EUROFUNG)-RELATED"/>
    <property type="match status" value="1"/>
</dbReference>
<feature type="domain" description="AMP-binding enzyme C-terminal" evidence="3">
    <location>
        <begin position="389"/>
        <end position="470"/>
    </location>
</feature>
<dbReference type="Pfam" id="PF13193">
    <property type="entry name" value="AMP-binding_C"/>
    <property type="match status" value="1"/>
</dbReference>
<dbReference type="GO" id="GO:0016878">
    <property type="term" value="F:acid-thiol ligase activity"/>
    <property type="evidence" value="ECO:0007669"/>
    <property type="project" value="UniProtKB-ARBA"/>
</dbReference>
<dbReference type="InterPro" id="IPR050237">
    <property type="entry name" value="ATP-dep_AMP-bd_enzyme"/>
</dbReference>
<evidence type="ECO:0000259" key="3">
    <source>
        <dbReference type="Pfam" id="PF13193"/>
    </source>
</evidence>
<dbReference type="PANTHER" id="PTHR43767">
    <property type="entry name" value="LONG-CHAIN-FATTY-ACID--COA LIGASE"/>
    <property type="match status" value="1"/>
</dbReference>
<evidence type="ECO:0000313" key="4">
    <source>
        <dbReference type="EMBL" id="SEH14891.1"/>
    </source>
</evidence>
<feature type="region of interest" description="Disordered" evidence="1">
    <location>
        <begin position="1"/>
        <end position="21"/>
    </location>
</feature>
<dbReference type="Gene3D" id="3.40.50.12780">
    <property type="entry name" value="N-terminal domain of ligase-like"/>
    <property type="match status" value="1"/>
</dbReference>
<name>A0A1H6FVQ8_THEAL</name>
<dbReference type="InterPro" id="IPR000873">
    <property type="entry name" value="AMP-dep_synth/lig_dom"/>
</dbReference>
<dbReference type="Proteomes" id="UP000222056">
    <property type="component" value="Unassembled WGS sequence"/>
</dbReference>
<proteinExistence type="predicted"/>
<protein>
    <submittedName>
        <fullName evidence="4">2-succinylbenzoyl-CoA synthetase</fullName>
    </submittedName>
</protein>
<gene>
    <name evidence="4" type="ORF">SAMN02745716_1772</name>
</gene>
<dbReference type="SUPFAM" id="SSF56801">
    <property type="entry name" value="Acetyl-CoA synthetase-like"/>
    <property type="match status" value="1"/>
</dbReference>
<evidence type="ECO:0000313" key="5">
    <source>
        <dbReference type="Proteomes" id="UP000222056"/>
    </source>
</evidence>
<keyword evidence="5" id="KW-1185">Reference proteome</keyword>
<feature type="domain" description="AMP-dependent synthetase/ligase" evidence="2">
    <location>
        <begin position="153"/>
        <end position="344"/>
    </location>
</feature>
<dbReference type="RefSeq" id="WP_177169436.1">
    <property type="nucleotide sequence ID" value="NZ_FNWJ01000002.1"/>
</dbReference>
<evidence type="ECO:0000256" key="1">
    <source>
        <dbReference type="SAM" id="MobiDB-lite"/>
    </source>
</evidence>
<dbReference type="InterPro" id="IPR045851">
    <property type="entry name" value="AMP-bd_C_sf"/>
</dbReference>
<dbReference type="InterPro" id="IPR042099">
    <property type="entry name" value="ANL_N_sf"/>
</dbReference>
<dbReference type="Gene3D" id="3.30.300.30">
    <property type="match status" value="1"/>
</dbReference>
<dbReference type="EMBL" id="FNWJ01000002">
    <property type="protein sequence ID" value="SEH14891.1"/>
    <property type="molecule type" value="Genomic_DNA"/>
</dbReference>
<dbReference type="Pfam" id="PF00501">
    <property type="entry name" value="AMP-binding"/>
    <property type="match status" value="2"/>
</dbReference>
<evidence type="ECO:0000259" key="2">
    <source>
        <dbReference type="Pfam" id="PF00501"/>
    </source>
</evidence>
<dbReference type="AlphaFoldDB" id="A0A1H6FVQ8"/>
<sequence length="488" mass="51623">MSSDPRRPPTPAGERGCGTSVAVDGDRARSVSALLDRNARLFGDHVALTHAGATYSWRDLHGLVQKTLADLRARGVAPGERLAVPLSASIESVALLWAAAALGATIVALDPSAPREIWEARATAAQATWLVVPQTGTDPRLARLGGVAPSAKAAPAPLTVVFTSGSGGRPKAVPLWSKQYLASAEATVAALALVATDRWLAVMPMFHVGGLAILFRALVSGGGVELHERFVPRLVADRLRGGEISFCSLVPTMLARLLPLLEPSGADQMSRLLLGGAPVPSQLLRVAEQLGIGVYRAYGMTETASMIALARPGEEGAEPLPGVELRIEGTKQSGEILVRGPMVSPAATDREGWLHTGDVGFLDRAGRLHVRGRLKNIVITGGENVSPEEVERVLEEHEQIAEVGVAGVPDPEWGELLVALVVRRARSRALGSDAELTESVRSFCRRRLERYKVPKRVFTVAALPRTATGKIDRSALTALARSLAQAAG</sequence>
<dbReference type="STRING" id="29539.SAMN02745716_1772"/>
<dbReference type="InterPro" id="IPR025110">
    <property type="entry name" value="AMP-bd_C"/>
</dbReference>
<reference evidence="5" key="1">
    <citation type="submission" date="2016-10" db="EMBL/GenBank/DDBJ databases">
        <authorList>
            <person name="Varghese N."/>
            <person name="Submissions S."/>
        </authorList>
    </citation>
    <scope>NUCLEOTIDE SEQUENCE [LARGE SCALE GENOMIC DNA]</scope>
    <source>
        <strain evidence="5">ATCC 35263</strain>
    </source>
</reference>
<organism evidence="4 5">
    <name type="scientific">Thermoleophilum album</name>
    <dbReference type="NCBI Taxonomy" id="29539"/>
    <lineage>
        <taxon>Bacteria</taxon>
        <taxon>Bacillati</taxon>
        <taxon>Actinomycetota</taxon>
        <taxon>Thermoleophilia</taxon>
        <taxon>Thermoleophilales</taxon>
        <taxon>Thermoleophilaceae</taxon>
        <taxon>Thermoleophilum</taxon>
    </lineage>
</organism>
<feature type="domain" description="AMP-dependent synthetase/ligase" evidence="2">
    <location>
        <begin position="35"/>
        <end position="138"/>
    </location>
</feature>
<accession>A0A1H6FVQ8</accession>